<sequence>MQKKRTQLILTLLLLGQIFALQLLKYFPQFVENYYSLGVYPIISKTSRYLFGWVPFSVGDLFYVLISIVALRWLFLNFKRLWKQPLGFILDITAAISVVYFMFHMLWGFNYYRLPLHQSIGIEADYTTEELIATTKRLISKSNQMHRQLGYADSVKIDLPFTQQEVFDISDNGYKNLEAQFPKLEYSPKSIKKSGWSLGLTYMGYSGYLNPFSGEAQVNNLIKTYKFPVVSCHEQAHQIGYAAENEANFIATLATLNSDDEYIQYSGYIFALRYCVNEIARRDLDTYHQLLTTINPGILASYKEMRDFWARYENPFEVFSKHFYNYFLKANNQSKGIKSYNYMVALVVNYFEDKPF</sequence>
<keyword evidence="1" id="KW-1133">Transmembrane helix</keyword>
<proteinExistence type="predicted"/>
<gene>
    <name evidence="2" type="ORF">DDV96_12770</name>
</gene>
<organism evidence="2 3">
    <name type="scientific">Marixanthomonas spongiae</name>
    <dbReference type="NCBI Taxonomy" id="2174845"/>
    <lineage>
        <taxon>Bacteria</taxon>
        <taxon>Pseudomonadati</taxon>
        <taxon>Bacteroidota</taxon>
        <taxon>Flavobacteriia</taxon>
        <taxon>Flavobacteriales</taxon>
        <taxon>Flavobacteriaceae</taxon>
        <taxon>Marixanthomonas</taxon>
    </lineage>
</organism>
<reference evidence="2 3" key="1">
    <citation type="submission" date="2018-04" db="EMBL/GenBank/DDBJ databases">
        <title>Marixanthomonas spongiae HN-E44 sp. nov., isolated from a marine sponge.</title>
        <authorList>
            <person name="Luo L."/>
            <person name="Zhuang L."/>
        </authorList>
    </citation>
    <scope>NUCLEOTIDE SEQUENCE [LARGE SCALE GENOMIC DNA]</scope>
    <source>
        <strain evidence="2 3">HN-E44</strain>
    </source>
</reference>
<keyword evidence="1" id="KW-0472">Membrane</keyword>
<feature type="transmembrane region" description="Helical" evidence="1">
    <location>
        <begin position="50"/>
        <end position="74"/>
    </location>
</feature>
<name>A0A2U0HXD0_9FLAO</name>
<accession>A0A2U0HXD0</accession>
<keyword evidence="3" id="KW-1185">Reference proteome</keyword>
<evidence type="ECO:0000256" key="1">
    <source>
        <dbReference type="SAM" id="Phobius"/>
    </source>
</evidence>
<comment type="caution">
    <text evidence="2">The sequence shown here is derived from an EMBL/GenBank/DDBJ whole genome shotgun (WGS) entry which is preliminary data.</text>
</comment>
<protein>
    <submittedName>
        <fullName evidence="2">DUF3810 domain-containing protein</fullName>
    </submittedName>
</protein>
<dbReference type="OrthoDB" id="1048788at2"/>
<dbReference type="Pfam" id="PF12725">
    <property type="entry name" value="DUF3810"/>
    <property type="match status" value="1"/>
</dbReference>
<evidence type="ECO:0000313" key="2">
    <source>
        <dbReference type="EMBL" id="PVW13524.1"/>
    </source>
</evidence>
<dbReference type="InterPro" id="IPR024294">
    <property type="entry name" value="DUF3810"/>
</dbReference>
<evidence type="ECO:0000313" key="3">
    <source>
        <dbReference type="Proteomes" id="UP000245962"/>
    </source>
</evidence>
<keyword evidence="1" id="KW-0812">Transmembrane</keyword>
<feature type="transmembrane region" description="Helical" evidence="1">
    <location>
        <begin position="86"/>
        <end position="109"/>
    </location>
</feature>
<dbReference type="AlphaFoldDB" id="A0A2U0HXD0"/>
<dbReference type="EMBL" id="QEHR01000008">
    <property type="protein sequence ID" value="PVW13524.1"/>
    <property type="molecule type" value="Genomic_DNA"/>
</dbReference>
<dbReference type="Proteomes" id="UP000245962">
    <property type="component" value="Unassembled WGS sequence"/>
</dbReference>